<keyword evidence="6" id="KW-0408">Iron</keyword>
<comment type="similarity">
    <text evidence="2">Belongs to the cytochrome P450 family.</text>
</comment>
<reference evidence="8 9" key="1">
    <citation type="submission" date="2020-10" db="EMBL/GenBank/DDBJ databases">
        <title>Draft genome and description of Brachybacterium epidermidis sp nov.</title>
        <authorList>
            <person name="Boxberger M."/>
            <person name="La Scola B."/>
        </authorList>
    </citation>
    <scope>NUCLEOTIDE SEQUENCE [LARGE SCALE GENOMIC DNA]</scope>
    <source>
        <strain evidence="8 9">Marseille-Q2903</strain>
    </source>
</reference>
<dbReference type="PANTHER" id="PTHR24286:SF24">
    <property type="entry name" value="LANOSTEROL 14-ALPHA DEMETHYLASE"/>
    <property type="match status" value="1"/>
</dbReference>
<keyword evidence="9" id="KW-1185">Reference proteome</keyword>
<keyword evidence="5" id="KW-0560">Oxidoreductase</keyword>
<evidence type="ECO:0000256" key="6">
    <source>
        <dbReference type="ARBA" id="ARBA00023004"/>
    </source>
</evidence>
<evidence type="ECO:0000256" key="5">
    <source>
        <dbReference type="ARBA" id="ARBA00023002"/>
    </source>
</evidence>
<evidence type="ECO:0000256" key="2">
    <source>
        <dbReference type="ARBA" id="ARBA00010617"/>
    </source>
</evidence>
<dbReference type="EMBL" id="JADEYR010000007">
    <property type="protein sequence ID" value="MBE9404208.1"/>
    <property type="molecule type" value="Genomic_DNA"/>
</dbReference>
<gene>
    <name evidence="8" type="ORF">IOE58_08420</name>
</gene>
<dbReference type="InterPro" id="IPR036396">
    <property type="entry name" value="Cyt_P450_sf"/>
</dbReference>
<dbReference type="PRINTS" id="PR00463">
    <property type="entry name" value="EP450I"/>
</dbReference>
<dbReference type="Proteomes" id="UP000644727">
    <property type="component" value="Unassembled WGS sequence"/>
</dbReference>
<dbReference type="InterPro" id="IPR001128">
    <property type="entry name" value="Cyt_P450"/>
</dbReference>
<name>A0ABR9W234_9MICO</name>
<keyword evidence="4" id="KW-0479">Metal-binding</keyword>
<evidence type="ECO:0000256" key="1">
    <source>
        <dbReference type="ARBA" id="ARBA00001971"/>
    </source>
</evidence>
<evidence type="ECO:0000313" key="8">
    <source>
        <dbReference type="EMBL" id="MBE9404208.1"/>
    </source>
</evidence>
<comment type="cofactor">
    <cofactor evidence="1">
        <name>heme</name>
        <dbReference type="ChEBI" id="CHEBI:30413"/>
    </cofactor>
</comment>
<dbReference type="InterPro" id="IPR002401">
    <property type="entry name" value="Cyt_P450_E_grp-I"/>
</dbReference>
<proteinExistence type="inferred from homology"/>
<accession>A0ABR9W234</accession>
<evidence type="ECO:0000256" key="4">
    <source>
        <dbReference type="ARBA" id="ARBA00022723"/>
    </source>
</evidence>
<sequence>MTAPQKTDDRTCPFHGLTDSVDLLKQGYLFAGKQREQHSNAGSDKPLWVRLLGKPSLLVRGDEGVRLFYDDTRIKREGAMPLAIRGSLFGKGSVHGMDDEAHRHRKATFVKVCYDDAQVERIAPMVEAELREAAQRWRKHPDSVYDSAVIAYGRAAMRWAGIEGRDAELDVQARRLGRIVEGFAHVDLDHLRSWRDRRLTDRWCAQVIREQRSGKRNAAPGTSLYEWANHRELDGQLLDAKTAGIEMQNTIRPHIAVARFAAFATKALFEHPQWRERIQAETAERGTLVGGPLATAFAQEVRRCYPFVPMLPAFARTDFEFEGEHVSEGDRILIDILNTNVDPNSWERADEFDPERFLDVDFEQITSFIPQGGMDVATGHRCPGEKIAVGSLASTIAALCEPEVEILPDGLDFSWTQMPTRPSSGGLVRAHG</sequence>
<dbReference type="PANTHER" id="PTHR24286">
    <property type="entry name" value="CYTOCHROME P450 26"/>
    <property type="match status" value="1"/>
</dbReference>
<dbReference type="Gene3D" id="1.10.630.10">
    <property type="entry name" value="Cytochrome P450"/>
    <property type="match status" value="1"/>
</dbReference>
<keyword evidence="3" id="KW-0349">Heme</keyword>
<protein>
    <submittedName>
        <fullName evidence="8">Cytochrome P450</fullName>
    </submittedName>
</protein>
<keyword evidence="7" id="KW-0503">Monooxygenase</keyword>
<dbReference type="RefSeq" id="WP_193865950.1">
    <property type="nucleotide sequence ID" value="NZ_JADEYR010000007.1"/>
</dbReference>
<evidence type="ECO:0000313" key="9">
    <source>
        <dbReference type="Proteomes" id="UP000644727"/>
    </source>
</evidence>
<evidence type="ECO:0000256" key="7">
    <source>
        <dbReference type="ARBA" id="ARBA00023033"/>
    </source>
</evidence>
<dbReference type="SUPFAM" id="SSF48264">
    <property type="entry name" value="Cytochrome P450"/>
    <property type="match status" value="1"/>
</dbReference>
<dbReference type="CDD" id="cd11067">
    <property type="entry name" value="CYP152"/>
    <property type="match status" value="1"/>
</dbReference>
<organism evidence="8 9">
    <name type="scientific">Brachybacterium epidermidis</name>
    <dbReference type="NCBI Taxonomy" id="2781983"/>
    <lineage>
        <taxon>Bacteria</taxon>
        <taxon>Bacillati</taxon>
        <taxon>Actinomycetota</taxon>
        <taxon>Actinomycetes</taxon>
        <taxon>Micrococcales</taxon>
        <taxon>Dermabacteraceae</taxon>
        <taxon>Brachybacterium</taxon>
    </lineage>
</organism>
<evidence type="ECO:0000256" key="3">
    <source>
        <dbReference type="ARBA" id="ARBA00022617"/>
    </source>
</evidence>
<dbReference type="Pfam" id="PF00067">
    <property type="entry name" value="p450"/>
    <property type="match status" value="1"/>
</dbReference>
<comment type="caution">
    <text evidence="8">The sequence shown here is derived from an EMBL/GenBank/DDBJ whole genome shotgun (WGS) entry which is preliminary data.</text>
</comment>